<gene>
    <name evidence="1" type="ORF">Tco_1042838</name>
</gene>
<reference evidence="1" key="2">
    <citation type="submission" date="2022-01" db="EMBL/GenBank/DDBJ databases">
        <authorList>
            <person name="Yamashiro T."/>
            <person name="Shiraishi A."/>
            <person name="Satake H."/>
            <person name="Nakayama K."/>
        </authorList>
    </citation>
    <scope>NUCLEOTIDE SEQUENCE</scope>
</reference>
<dbReference type="Proteomes" id="UP001151760">
    <property type="component" value="Unassembled WGS sequence"/>
</dbReference>
<comment type="caution">
    <text evidence="1">The sequence shown here is derived from an EMBL/GenBank/DDBJ whole genome shotgun (WGS) entry which is preliminary data.</text>
</comment>
<proteinExistence type="predicted"/>
<evidence type="ECO:0000313" key="1">
    <source>
        <dbReference type="EMBL" id="GJT76113.1"/>
    </source>
</evidence>
<dbReference type="EMBL" id="BQNB010018595">
    <property type="protein sequence ID" value="GJT76113.1"/>
    <property type="molecule type" value="Genomic_DNA"/>
</dbReference>
<name>A0ABQ5GKS3_9ASTR</name>
<sequence length="123" mass="13379">MVHQGPYGPCGSCMASNKGEEGGQLFKPTLALSLAHGLVLAHKKWHACRSLDNKIVIFLHMHGRELKLELIGCVTRGLVSSSKWVSLILATLDGLDVGLLGDVICEDDYDDMVEEIVAKSRGY</sequence>
<reference evidence="1" key="1">
    <citation type="journal article" date="2022" name="Int. J. Mol. Sci.">
        <title>Draft Genome of Tanacetum Coccineum: Genomic Comparison of Closely Related Tanacetum-Family Plants.</title>
        <authorList>
            <person name="Yamashiro T."/>
            <person name="Shiraishi A."/>
            <person name="Nakayama K."/>
            <person name="Satake H."/>
        </authorList>
    </citation>
    <scope>NUCLEOTIDE SEQUENCE</scope>
</reference>
<accession>A0ABQ5GKS3</accession>
<organism evidence="1 2">
    <name type="scientific">Tanacetum coccineum</name>
    <dbReference type="NCBI Taxonomy" id="301880"/>
    <lineage>
        <taxon>Eukaryota</taxon>
        <taxon>Viridiplantae</taxon>
        <taxon>Streptophyta</taxon>
        <taxon>Embryophyta</taxon>
        <taxon>Tracheophyta</taxon>
        <taxon>Spermatophyta</taxon>
        <taxon>Magnoliopsida</taxon>
        <taxon>eudicotyledons</taxon>
        <taxon>Gunneridae</taxon>
        <taxon>Pentapetalae</taxon>
        <taxon>asterids</taxon>
        <taxon>campanulids</taxon>
        <taxon>Asterales</taxon>
        <taxon>Asteraceae</taxon>
        <taxon>Asteroideae</taxon>
        <taxon>Anthemideae</taxon>
        <taxon>Anthemidinae</taxon>
        <taxon>Tanacetum</taxon>
    </lineage>
</organism>
<keyword evidence="2" id="KW-1185">Reference proteome</keyword>
<protein>
    <submittedName>
        <fullName evidence="1">Uncharacterized protein</fullName>
    </submittedName>
</protein>
<evidence type="ECO:0000313" key="2">
    <source>
        <dbReference type="Proteomes" id="UP001151760"/>
    </source>
</evidence>